<feature type="chain" id="PRO_5046382508" evidence="1">
    <location>
        <begin position="16"/>
        <end position="78"/>
    </location>
</feature>
<evidence type="ECO:0000313" key="2">
    <source>
        <dbReference type="EMBL" id="GAA3898447.1"/>
    </source>
</evidence>
<dbReference type="EMBL" id="BAABBM010000001">
    <property type="protein sequence ID" value="GAA3898447.1"/>
    <property type="molecule type" value="Genomic_DNA"/>
</dbReference>
<protein>
    <submittedName>
        <fullName evidence="2">Uncharacterized protein</fullName>
    </submittedName>
</protein>
<keyword evidence="3" id="KW-1185">Reference proteome</keyword>
<feature type="signal peptide" evidence="1">
    <location>
        <begin position="1"/>
        <end position="15"/>
    </location>
</feature>
<evidence type="ECO:0000256" key="1">
    <source>
        <dbReference type="SAM" id="SignalP"/>
    </source>
</evidence>
<accession>A0ABP7LD25</accession>
<gene>
    <name evidence="2" type="ORF">GCM10022276_16730</name>
</gene>
<comment type="caution">
    <text evidence="2">The sequence shown here is derived from an EMBL/GenBank/DDBJ whole genome shotgun (WGS) entry which is preliminary data.</text>
</comment>
<evidence type="ECO:0000313" key="3">
    <source>
        <dbReference type="Proteomes" id="UP001500827"/>
    </source>
</evidence>
<name>A0ABP7LD25_9SPHN</name>
<organism evidence="2 3">
    <name type="scientific">Sphingomonas limnosediminicola</name>
    <dbReference type="NCBI Taxonomy" id="940133"/>
    <lineage>
        <taxon>Bacteria</taxon>
        <taxon>Pseudomonadati</taxon>
        <taxon>Pseudomonadota</taxon>
        <taxon>Alphaproteobacteria</taxon>
        <taxon>Sphingomonadales</taxon>
        <taxon>Sphingomonadaceae</taxon>
        <taxon>Sphingomonas</taxon>
    </lineage>
</organism>
<keyword evidence="1" id="KW-0732">Signal</keyword>
<reference evidence="3" key="1">
    <citation type="journal article" date="2019" name="Int. J. Syst. Evol. Microbiol.">
        <title>The Global Catalogue of Microorganisms (GCM) 10K type strain sequencing project: providing services to taxonomists for standard genome sequencing and annotation.</title>
        <authorList>
            <consortium name="The Broad Institute Genomics Platform"/>
            <consortium name="The Broad Institute Genome Sequencing Center for Infectious Disease"/>
            <person name="Wu L."/>
            <person name="Ma J."/>
        </authorList>
    </citation>
    <scope>NUCLEOTIDE SEQUENCE [LARGE SCALE GENOMIC DNA]</scope>
    <source>
        <strain evidence="3">JCM 17543</strain>
    </source>
</reference>
<sequence>MLLMAAALISISASKATGPLAQPKSCPRTTRYYAWDRDKSIAPRKLAQLPPANIYATVYRRVDGCEVPLVVKYGVGGR</sequence>
<dbReference type="Proteomes" id="UP001500827">
    <property type="component" value="Unassembled WGS sequence"/>
</dbReference>
<dbReference type="RefSeq" id="WP_344699220.1">
    <property type="nucleotide sequence ID" value="NZ_BAABBM010000001.1"/>
</dbReference>
<proteinExistence type="predicted"/>